<dbReference type="AlphaFoldDB" id="A0AA49FMK3"/>
<dbReference type="Gene3D" id="3.40.1260.10">
    <property type="entry name" value="DsrEFH-like"/>
    <property type="match status" value="1"/>
</dbReference>
<dbReference type="GO" id="GO:0002143">
    <property type="term" value="P:tRNA wobble position uridine thiolation"/>
    <property type="evidence" value="ECO:0007669"/>
    <property type="project" value="InterPro"/>
</dbReference>
<gene>
    <name evidence="1" type="primary">tusB</name>
    <name evidence="1" type="ORF">OHM77_04475</name>
</gene>
<protein>
    <submittedName>
        <fullName evidence="1">Sulfurtransferase complex subunit TusB</fullName>
    </submittedName>
</protein>
<evidence type="ECO:0000313" key="1">
    <source>
        <dbReference type="EMBL" id="WIM06528.1"/>
    </source>
</evidence>
<dbReference type="PANTHER" id="PTHR37526:SF1">
    <property type="entry name" value="PROTEIN TUSB"/>
    <property type="match status" value="1"/>
</dbReference>
<sequence length="98" mass="10356">MLHIINKSPLDRPSLDTVLQTAASGAILLIEDGVYAATCGNAVEARLKNAMGTLKVYALGPDLDARGVADRVTEGVTVVGYDGFVDLVAEHKTSQSWL</sequence>
<dbReference type="EMBL" id="CP107246">
    <property type="protein sequence ID" value="WIM06528.1"/>
    <property type="molecule type" value="Genomic_DNA"/>
</dbReference>
<dbReference type="NCBIfam" id="TIGR03011">
    <property type="entry name" value="sulf_tusB_dsrH"/>
    <property type="match status" value="1"/>
</dbReference>
<dbReference type="KEGG" id="npv:OHM77_04475"/>
<dbReference type="Proteomes" id="UP001234916">
    <property type="component" value="Chromosome"/>
</dbReference>
<dbReference type="GO" id="GO:1990228">
    <property type="term" value="C:sulfurtransferase complex"/>
    <property type="evidence" value="ECO:0007669"/>
    <property type="project" value="TreeGrafter"/>
</dbReference>
<accession>A0AA49FMK3</accession>
<dbReference type="InterPro" id="IPR007215">
    <property type="entry name" value="Sulphur_relay_TusB/DsrH"/>
</dbReference>
<reference evidence="1" key="1">
    <citation type="journal article" date="2023" name="Nat. Microbiol.">
        <title>Enrichment and characterization of a nitric oxide-reducing microbial community in a continuous bioreactor.</title>
        <authorList>
            <person name="Garrido-Amador P."/>
            <person name="Stortenbeker N."/>
            <person name="Wessels H.J.C.T."/>
            <person name="Speth D.R."/>
            <person name="Garcia-Heredia I."/>
            <person name="Kartal B."/>
        </authorList>
    </citation>
    <scope>NUCLEOTIDE SEQUENCE</scope>
    <source>
        <strain evidence="1">MAG1</strain>
    </source>
</reference>
<dbReference type="SUPFAM" id="SSF75169">
    <property type="entry name" value="DsrEFH-like"/>
    <property type="match status" value="1"/>
</dbReference>
<organism evidence="1">
    <name type="scientific">Candidatus Nitricoxidivorans perseverans</name>
    <dbReference type="NCBI Taxonomy" id="2975601"/>
    <lineage>
        <taxon>Bacteria</taxon>
        <taxon>Pseudomonadati</taxon>
        <taxon>Pseudomonadota</taxon>
        <taxon>Betaproteobacteria</taxon>
        <taxon>Nitrosomonadales</taxon>
        <taxon>Sterolibacteriaceae</taxon>
        <taxon>Candidatus Nitricoxidivorans</taxon>
    </lineage>
</organism>
<dbReference type="Pfam" id="PF04077">
    <property type="entry name" value="DsrH"/>
    <property type="match status" value="1"/>
</dbReference>
<dbReference type="PANTHER" id="PTHR37526">
    <property type="entry name" value="PROTEIN TUSB"/>
    <property type="match status" value="1"/>
</dbReference>
<proteinExistence type="predicted"/>
<dbReference type="InterPro" id="IPR027396">
    <property type="entry name" value="DsrEFH-like"/>
</dbReference>
<name>A0AA49FMK3_9PROT</name>